<accession>A0A0P7BYA1</accession>
<dbReference type="Gene3D" id="3.40.50.300">
    <property type="entry name" value="P-loop containing nucleotide triphosphate hydrolases"/>
    <property type="match status" value="1"/>
</dbReference>
<feature type="coiled-coil region" evidence="1">
    <location>
        <begin position="324"/>
        <end position="462"/>
    </location>
</feature>
<reference evidence="4 5" key="1">
    <citation type="submission" date="2015-09" db="EMBL/GenBank/DDBJ databases">
        <title>Draft genome of a European isolate of the apple canker pathogen Neonectria ditissima.</title>
        <authorList>
            <person name="Gomez-Cortecero A."/>
            <person name="Harrison R.J."/>
            <person name="Armitage A.D."/>
        </authorList>
    </citation>
    <scope>NUCLEOTIDE SEQUENCE [LARGE SCALE GENOMIC DNA]</scope>
    <source>
        <strain evidence="4 5">R09/05</strain>
    </source>
</reference>
<evidence type="ECO:0000313" key="5">
    <source>
        <dbReference type="Proteomes" id="UP000050424"/>
    </source>
</evidence>
<proteinExistence type="predicted"/>
<dbReference type="GO" id="GO:0005525">
    <property type="term" value="F:GTP binding"/>
    <property type="evidence" value="ECO:0007669"/>
    <property type="project" value="InterPro"/>
</dbReference>
<comment type="caution">
    <text evidence="4">The sequence shown here is derived from an EMBL/GenBank/DDBJ whole genome shotgun (WGS) entry which is preliminary data.</text>
</comment>
<feature type="compositionally biased region" description="Pro residues" evidence="2">
    <location>
        <begin position="39"/>
        <end position="49"/>
    </location>
</feature>
<feature type="compositionally biased region" description="Low complexity" evidence="2">
    <location>
        <begin position="50"/>
        <end position="69"/>
    </location>
</feature>
<keyword evidence="5" id="KW-1185">Reference proteome</keyword>
<evidence type="ECO:0000256" key="1">
    <source>
        <dbReference type="SAM" id="Coils"/>
    </source>
</evidence>
<dbReference type="SUPFAM" id="SSF52540">
    <property type="entry name" value="P-loop containing nucleoside triphosphate hydrolases"/>
    <property type="match status" value="1"/>
</dbReference>
<evidence type="ECO:0000313" key="4">
    <source>
        <dbReference type="EMBL" id="KPM46151.1"/>
    </source>
</evidence>
<dbReference type="EMBL" id="LKCW01000002">
    <property type="protein sequence ID" value="KPM46151.1"/>
    <property type="molecule type" value="Genomic_DNA"/>
</dbReference>
<dbReference type="Pfam" id="PF01926">
    <property type="entry name" value="MMR_HSR1"/>
    <property type="match status" value="1"/>
</dbReference>
<feature type="region of interest" description="Disordered" evidence="2">
    <location>
        <begin position="1"/>
        <end position="109"/>
    </location>
</feature>
<organism evidence="4 5">
    <name type="scientific">Neonectria ditissima</name>
    <dbReference type="NCBI Taxonomy" id="78410"/>
    <lineage>
        <taxon>Eukaryota</taxon>
        <taxon>Fungi</taxon>
        <taxon>Dikarya</taxon>
        <taxon>Ascomycota</taxon>
        <taxon>Pezizomycotina</taxon>
        <taxon>Sordariomycetes</taxon>
        <taxon>Hypocreomycetidae</taxon>
        <taxon>Hypocreales</taxon>
        <taxon>Nectriaceae</taxon>
        <taxon>Neonectria</taxon>
    </lineage>
</organism>
<dbReference type="InterPro" id="IPR006073">
    <property type="entry name" value="GTP-bd"/>
</dbReference>
<gene>
    <name evidence="4" type="ORF">AK830_g256</name>
</gene>
<dbReference type="Proteomes" id="UP000050424">
    <property type="component" value="Unassembled WGS sequence"/>
</dbReference>
<evidence type="ECO:0000256" key="2">
    <source>
        <dbReference type="SAM" id="MobiDB-lite"/>
    </source>
</evidence>
<name>A0A0P7BYA1_9HYPO</name>
<dbReference type="InterPro" id="IPR027417">
    <property type="entry name" value="P-loop_NTPase"/>
</dbReference>
<feature type="compositionally biased region" description="Pro residues" evidence="2">
    <location>
        <begin position="70"/>
        <end position="80"/>
    </location>
</feature>
<sequence length="711" mass="81610">MFRTNFFPPRKRPLRRALTEPPTVPATGPPSEPPTEHPSQPPLPLPEAPSWPVSRPSSAQSGASSSESGTPPPSESPFQPPSEQTPVLPSDEPANVPGDDGGQARPSPRSTDVFIALMGITGSGKSSFISACSDKLVRIGHDLNACTSIVDLYAYEMSASRTVWLIDTPGFDDTEKSDSEVLEEIARWLVQAYKRKDLLHGIIYLHRITDIRMQGSARTNLVTFRQLCGKDALKKVILATTMWDKLPLKEGEKRERELKERQDFWGWMLEKGSSCHRYHNTAESARQIVHVLANHDEPIATDLQKQIVDEQRSLDQTSAGQELQSELLKERERWMKKVEQVEKEMREARLQKDLETEQLMREERERYTRMIQKVESNTDSLRKSMENLLAERDKRVAEMEGQIKKQQASYEDERRRFEERQARLERERKHLEREREKEKERVREMEEEREREIQREQDILARKQPETHVPTSLNSLDWPICPEYAVALLGPRYLVSSPSHYKNNTRHPAIKRRSTCLAFVSLGERAPDGCTSWIGGYEDGTWHRSHNLAQGYPHLGAKISSHRLSKLELCVLGPKQSYYARWLDGTRSSWAEEDVNAAFRTIERSKENGYKIVAVALGIDNSYLISYGCNSRLTGLRAKWDLKGYYPKLQKFLDDNMPLDIIAITLNFLTETDFAVVYTRSGRHSRRFLVETSDDKVTAEIDSWWTSTCDD</sequence>
<protein>
    <recommendedName>
        <fullName evidence="3">G domain-containing protein</fullName>
    </recommendedName>
</protein>
<evidence type="ECO:0000259" key="3">
    <source>
        <dbReference type="Pfam" id="PF01926"/>
    </source>
</evidence>
<dbReference type="OrthoDB" id="8954335at2759"/>
<dbReference type="AlphaFoldDB" id="A0A0P7BYA1"/>
<feature type="domain" description="G" evidence="3">
    <location>
        <begin position="115"/>
        <end position="182"/>
    </location>
</feature>
<feature type="compositionally biased region" description="Pro residues" evidence="2">
    <location>
        <begin position="22"/>
        <end position="33"/>
    </location>
</feature>
<keyword evidence="1" id="KW-0175">Coiled coil</keyword>